<accession>A0A1L9P169</accession>
<gene>
    <name evidence="1" type="ORF">PFRI_04540</name>
</gene>
<evidence type="ECO:0000313" key="1">
    <source>
        <dbReference type="EMBL" id="OJI95300.1"/>
    </source>
</evidence>
<reference evidence="1 2" key="1">
    <citation type="submission" date="2016-10" db="EMBL/GenBank/DDBJ databases">
        <title>Genome sequence of Planktotalea frisia SH6-1.</title>
        <authorList>
            <person name="Poehlein A."/>
            <person name="Bakenhus I."/>
            <person name="Voget S."/>
            <person name="Brinkhoff T."/>
            <person name="Simon M."/>
        </authorList>
    </citation>
    <scope>NUCLEOTIDE SEQUENCE [LARGE SCALE GENOMIC DNA]</scope>
    <source>
        <strain evidence="1 2">SH6-1</strain>
    </source>
</reference>
<comment type="caution">
    <text evidence="1">The sequence shown here is derived from an EMBL/GenBank/DDBJ whole genome shotgun (WGS) entry which is preliminary data.</text>
</comment>
<sequence length="68" mass="7034">MLVIAFGARGHMPAERLGSAGLNGGHHFELGQADMSLIGLPPHRAVGVEYIGNLQLCSGQLTGAQPGR</sequence>
<name>A0A1L9P169_9RHOB</name>
<dbReference type="EMBL" id="MLCB01000034">
    <property type="protein sequence ID" value="OJI95300.1"/>
    <property type="molecule type" value="Genomic_DNA"/>
</dbReference>
<evidence type="ECO:0000313" key="2">
    <source>
        <dbReference type="Proteomes" id="UP000184514"/>
    </source>
</evidence>
<organism evidence="1 2">
    <name type="scientific">Planktotalea frisia</name>
    <dbReference type="NCBI Taxonomy" id="696762"/>
    <lineage>
        <taxon>Bacteria</taxon>
        <taxon>Pseudomonadati</taxon>
        <taxon>Pseudomonadota</taxon>
        <taxon>Alphaproteobacteria</taxon>
        <taxon>Rhodobacterales</taxon>
        <taxon>Paracoccaceae</taxon>
        <taxon>Planktotalea</taxon>
    </lineage>
</organism>
<keyword evidence="2" id="KW-1185">Reference proteome</keyword>
<dbReference type="Proteomes" id="UP000184514">
    <property type="component" value="Unassembled WGS sequence"/>
</dbReference>
<dbReference type="AlphaFoldDB" id="A0A1L9P169"/>
<proteinExistence type="predicted"/>
<protein>
    <submittedName>
        <fullName evidence="1">Uncharacterized protein</fullName>
    </submittedName>
</protein>